<evidence type="ECO:0000313" key="2">
    <source>
        <dbReference type="Proteomes" id="UP001652642"/>
    </source>
</evidence>
<sequence length="267" mass="29612">MLVVARGGEPAPLCPSRSLLVPSGRSFSGRGKVARGETLKGSGASGRMGTMAHEPAPCTVKSPVALQVGDMRTELGRPGVLVIDVVLPHSQTIDLHEIVFKNYYTAFLTLRVQRRNPADGGEESPSKWVTCLRNYRLMPNPHTEEGSQDYFSLSRHQMLCDVDRVAAMRFILRQPSPVWLNFTIEELQLFPGSQKSPQKGFPAWLSYPSSQEPPTNLHDGLPDADKVSSEVQQMWVLTEMLQTNQPATRIGRFDVDGSYDLNLLSYT</sequence>
<evidence type="ECO:0000313" key="3">
    <source>
        <dbReference type="RefSeq" id="XP_020645276.2"/>
    </source>
</evidence>
<dbReference type="KEGG" id="pvt:110076985"/>
<dbReference type="InterPro" id="IPR040235">
    <property type="entry name" value="Nicolin-1"/>
</dbReference>
<accession>A0A6J0T9P4</accession>
<dbReference type="PANTHER" id="PTHR31239">
    <property type="entry name" value="NICOLIN 1"/>
    <property type="match status" value="1"/>
</dbReference>
<dbReference type="OrthoDB" id="73161at2759"/>
<organism evidence="2 3">
    <name type="scientific">Pogona vitticeps</name>
    <name type="common">central bearded dragon</name>
    <dbReference type="NCBI Taxonomy" id="103695"/>
    <lineage>
        <taxon>Eukaryota</taxon>
        <taxon>Metazoa</taxon>
        <taxon>Chordata</taxon>
        <taxon>Craniata</taxon>
        <taxon>Vertebrata</taxon>
        <taxon>Euteleostomi</taxon>
        <taxon>Lepidosauria</taxon>
        <taxon>Squamata</taxon>
        <taxon>Bifurcata</taxon>
        <taxon>Unidentata</taxon>
        <taxon>Episquamata</taxon>
        <taxon>Toxicofera</taxon>
        <taxon>Iguania</taxon>
        <taxon>Acrodonta</taxon>
        <taxon>Agamidae</taxon>
        <taxon>Amphibolurinae</taxon>
        <taxon>Pogona</taxon>
    </lineage>
</organism>
<dbReference type="AlphaFoldDB" id="A0A6J0T9P4"/>
<reference evidence="3" key="2">
    <citation type="submission" date="2025-08" db="UniProtKB">
        <authorList>
            <consortium name="RefSeq"/>
        </authorList>
    </citation>
    <scope>IDENTIFICATION</scope>
</reference>
<name>A0A6J0T9P4_9SAUR</name>
<dbReference type="InParanoid" id="A0A6J0T9P4"/>
<dbReference type="GO" id="GO:0005654">
    <property type="term" value="C:nucleoplasm"/>
    <property type="evidence" value="ECO:0007669"/>
    <property type="project" value="TreeGrafter"/>
</dbReference>
<dbReference type="Proteomes" id="UP001652642">
    <property type="component" value="Chromosome 2"/>
</dbReference>
<keyword evidence="2" id="KW-1185">Reference proteome</keyword>
<proteinExistence type="predicted"/>
<dbReference type="GeneID" id="110076985"/>
<dbReference type="RefSeq" id="XP_020645276.2">
    <property type="nucleotide sequence ID" value="XM_020789617.2"/>
</dbReference>
<gene>
    <name evidence="3" type="primary">NICN1</name>
</gene>
<feature type="region of interest" description="Disordered" evidence="1">
    <location>
        <begin position="31"/>
        <end position="56"/>
    </location>
</feature>
<dbReference type="CTD" id="84276"/>
<reference evidence="2" key="1">
    <citation type="submission" date="2025-05" db="UniProtKB">
        <authorList>
            <consortium name="RefSeq"/>
        </authorList>
    </citation>
    <scope>NUCLEOTIDE SEQUENCE [LARGE SCALE GENOMIC DNA]</scope>
</reference>
<evidence type="ECO:0000256" key="1">
    <source>
        <dbReference type="SAM" id="MobiDB-lite"/>
    </source>
</evidence>
<dbReference type="PANTHER" id="PTHR31239:SF2">
    <property type="entry name" value="NICOLIN-1"/>
    <property type="match status" value="1"/>
</dbReference>
<protein>
    <submittedName>
        <fullName evidence="3">Nicolin-1</fullName>
    </submittedName>
</protein>